<evidence type="ECO:0000259" key="2">
    <source>
        <dbReference type="Pfam" id="PF09413"/>
    </source>
</evidence>
<name>A0A918W0H0_9FLAO</name>
<evidence type="ECO:0000313" key="3">
    <source>
        <dbReference type="EMBL" id="GHA44993.1"/>
    </source>
</evidence>
<accession>A0A918W0H0</accession>
<proteinExistence type="predicted"/>
<dbReference type="Pfam" id="PF09413">
    <property type="entry name" value="DUF2007"/>
    <property type="match status" value="1"/>
</dbReference>
<sequence length="104" mass="12188">MKYITIFDTPRQNQIAIIRHLFEENQIKFRILDEATNTAIPVGVRVQVIEDQVLRAKNILKKNGFYGTPEPEANSALNYRFFWYLFLALLLIIIISGLINWCLF</sequence>
<reference evidence="3" key="1">
    <citation type="journal article" date="2014" name="Int. J. Syst. Evol. Microbiol.">
        <title>Complete genome sequence of Corynebacterium casei LMG S-19264T (=DSM 44701T), isolated from a smear-ripened cheese.</title>
        <authorList>
            <consortium name="US DOE Joint Genome Institute (JGI-PGF)"/>
            <person name="Walter F."/>
            <person name="Albersmeier A."/>
            <person name="Kalinowski J."/>
            <person name="Ruckert C."/>
        </authorList>
    </citation>
    <scope>NUCLEOTIDE SEQUENCE</scope>
    <source>
        <strain evidence="3">KCTC 12719</strain>
    </source>
</reference>
<dbReference type="AlphaFoldDB" id="A0A918W0H0"/>
<dbReference type="Proteomes" id="UP000610456">
    <property type="component" value="Unassembled WGS sequence"/>
</dbReference>
<comment type="caution">
    <text evidence="3">The sequence shown here is derived from an EMBL/GenBank/DDBJ whole genome shotgun (WGS) entry which is preliminary data.</text>
</comment>
<dbReference type="EMBL" id="BMXB01000013">
    <property type="protein sequence ID" value="GHA44993.1"/>
    <property type="molecule type" value="Genomic_DNA"/>
</dbReference>
<dbReference type="InterPro" id="IPR018551">
    <property type="entry name" value="DUF2007"/>
</dbReference>
<dbReference type="Gene3D" id="3.30.70.790">
    <property type="entry name" value="UreE, C-terminal domain"/>
    <property type="match status" value="1"/>
</dbReference>
<gene>
    <name evidence="3" type="ORF">GCM10007103_27710</name>
</gene>
<keyword evidence="4" id="KW-1185">Reference proteome</keyword>
<protein>
    <recommendedName>
        <fullName evidence="2">DUF2007 domain-containing protein</fullName>
    </recommendedName>
</protein>
<dbReference type="InterPro" id="IPR011322">
    <property type="entry name" value="N-reg_PII-like_a/b"/>
</dbReference>
<dbReference type="SUPFAM" id="SSF54913">
    <property type="entry name" value="GlnB-like"/>
    <property type="match status" value="1"/>
</dbReference>
<feature type="transmembrane region" description="Helical" evidence="1">
    <location>
        <begin position="81"/>
        <end position="103"/>
    </location>
</feature>
<organism evidence="3 4">
    <name type="scientific">Salinimicrobium marinum</name>
    <dbReference type="NCBI Taxonomy" id="680283"/>
    <lineage>
        <taxon>Bacteria</taxon>
        <taxon>Pseudomonadati</taxon>
        <taxon>Bacteroidota</taxon>
        <taxon>Flavobacteriia</taxon>
        <taxon>Flavobacteriales</taxon>
        <taxon>Flavobacteriaceae</taxon>
        <taxon>Salinimicrobium</taxon>
    </lineage>
</organism>
<keyword evidence="1" id="KW-0472">Membrane</keyword>
<keyword evidence="1" id="KW-0812">Transmembrane</keyword>
<feature type="domain" description="DUF2007" evidence="2">
    <location>
        <begin position="4"/>
        <end position="62"/>
    </location>
</feature>
<evidence type="ECO:0000313" key="4">
    <source>
        <dbReference type="Proteomes" id="UP000610456"/>
    </source>
</evidence>
<evidence type="ECO:0000256" key="1">
    <source>
        <dbReference type="SAM" id="Phobius"/>
    </source>
</evidence>
<keyword evidence="1" id="KW-1133">Transmembrane helix</keyword>
<reference evidence="3" key="2">
    <citation type="submission" date="2020-09" db="EMBL/GenBank/DDBJ databases">
        <authorList>
            <person name="Sun Q."/>
            <person name="Kim S."/>
        </authorList>
    </citation>
    <scope>NUCLEOTIDE SEQUENCE</scope>
    <source>
        <strain evidence="3">KCTC 12719</strain>
    </source>
</reference>
<dbReference type="RefSeq" id="WP_189605377.1">
    <property type="nucleotide sequence ID" value="NZ_BMXB01000013.1"/>
</dbReference>